<comment type="caution">
    <text evidence="1">The sequence shown here is derived from an EMBL/GenBank/DDBJ whole genome shotgun (WGS) entry which is preliminary data.</text>
</comment>
<evidence type="ECO:0000313" key="2">
    <source>
        <dbReference type="Proteomes" id="UP000838756"/>
    </source>
</evidence>
<dbReference type="Proteomes" id="UP000838756">
    <property type="component" value="Unassembled WGS sequence"/>
</dbReference>
<keyword evidence="2" id="KW-1185">Reference proteome</keyword>
<proteinExistence type="predicted"/>
<gene>
    <name evidence="1" type="primary">jg167</name>
    <name evidence="1" type="ORF">PAEG_LOCUS3451</name>
</gene>
<sequence length="67" mass="7219">MLMGALLSRQDCGALTQRAGVRRPGFRAAGGRRVHTAASAEVAHWRSLTLSVITLQFIVVTPSEQKS</sequence>
<accession>A0A8S4QJU9</accession>
<dbReference type="EMBL" id="CAKXAJ010011062">
    <property type="protein sequence ID" value="CAH2211742.1"/>
    <property type="molecule type" value="Genomic_DNA"/>
</dbReference>
<protein>
    <submittedName>
        <fullName evidence="1">Jg167 protein</fullName>
    </submittedName>
</protein>
<reference evidence="1" key="1">
    <citation type="submission" date="2022-03" db="EMBL/GenBank/DDBJ databases">
        <authorList>
            <person name="Lindestad O."/>
        </authorList>
    </citation>
    <scope>NUCLEOTIDE SEQUENCE</scope>
</reference>
<dbReference type="AlphaFoldDB" id="A0A8S4QJU9"/>
<evidence type="ECO:0000313" key="1">
    <source>
        <dbReference type="EMBL" id="CAH2211742.1"/>
    </source>
</evidence>
<name>A0A8S4QJU9_9NEOP</name>
<organism evidence="1 2">
    <name type="scientific">Pararge aegeria aegeria</name>
    <dbReference type="NCBI Taxonomy" id="348720"/>
    <lineage>
        <taxon>Eukaryota</taxon>
        <taxon>Metazoa</taxon>
        <taxon>Ecdysozoa</taxon>
        <taxon>Arthropoda</taxon>
        <taxon>Hexapoda</taxon>
        <taxon>Insecta</taxon>
        <taxon>Pterygota</taxon>
        <taxon>Neoptera</taxon>
        <taxon>Endopterygota</taxon>
        <taxon>Lepidoptera</taxon>
        <taxon>Glossata</taxon>
        <taxon>Ditrysia</taxon>
        <taxon>Papilionoidea</taxon>
        <taxon>Nymphalidae</taxon>
        <taxon>Satyrinae</taxon>
        <taxon>Satyrini</taxon>
        <taxon>Parargina</taxon>
        <taxon>Pararge</taxon>
    </lineage>
</organism>